<reference evidence="1" key="1">
    <citation type="submission" date="2013-05" db="EMBL/GenBank/DDBJ databases">
        <title>Genome assembly of Cystobacter fuscus DSM 2262.</title>
        <authorList>
            <person name="Sharma G."/>
            <person name="Khatri I."/>
            <person name="Kaur C."/>
            <person name="Mayilraj S."/>
            <person name="Subramanian S."/>
        </authorList>
    </citation>
    <scope>NUCLEOTIDE SEQUENCE [LARGE SCALE GENOMIC DNA]</scope>
    <source>
        <strain evidence="1">DSM 2262</strain>
    </source>
</reference>
<proteinExistence type="predicted"/>
<evidence type="ECO:0000313" key="1">
    <source>
        <dbReference type="EMBL" id="EPX62610.1"/>
    </source>
</evidence>
<sequence>MRANALEVAEVWNSARRVMDDVEVTAWLTSRGLDAADVDDRDLARALPKGVVLPRWARFQGNAWDRSGHRLIVPLWSDTGALASLHARNMRADLLPAHKAASPAGAEVRGLVMADALARRMLEGAILADGLPASELVVTSGLWVMEGLPDFLTRATDYSDADEAAPAVLSVLSGSWGAAIAARVPDGTTVAIETHPDAAGDRYARTIASSLAGRCRLKRDNTGRAE</sequence>
<comment type="caution">
    <text evidence="1">The sequence shown here is derived from an EMBL/GenBank/DDBJ whole genome shotgun (WGS) entry which is preliminary data.</text>
</comment>
<keyword evidence="2" id="KW-1185">Reference proteome</keyword>
<dbReference type="Proteomes" id="UP000011682">
    <property type="component" value="Unassembled WGS sequence"/>
</dbReference>
<organism evidence="1 2">
    <name type="scientific">Cystobacter fuscus (strain ATCC 25194 / DSM 2262 / NBRC 100088 / M29)</name>
    <dbReference type="NCBI Taxonomy" id="1242864"/>
    <lineage>
        <taxon>Bacteria</taxon>
        <taxon>Pseudomonadati</taxon>
        <taxon>Myxococcota</taxon>
        <taxon>Myxococcia</taxon>
        <taxon>Myxococcales</taxon>
        <taxon>Cystobacterineae</taxon>
        <taxon>Archangiaceae</taxon>
        <taxon>Cystobacter</taxon>
    </lineage>
</organism>
<dbReference type="AlphaFoldDB" id="S9PE40"/>
<dbReference type="EMBL" id="ANAH02000007">
    <property type="protein sequence ID" value="EPX62610.1"/>
    <property type="molecule type" value="Genomic_DNA"/>
</dbReference>
<accession>S9PE40</accession>
<dbReference type="OrthoDB" id="9876901at2"/>
<evidence type="ECO:0000313" key="2">
    <source>
        <dbReference type="Proteomes" id="UP000011682"/>
    </source>
</evidence>
<name>S9PE40_CYSF2</name>
<protein>
    <submittedName>
        <fullName evidence="1">Uncharacterized protein</fullName>
    </submittedName>
</protein>
<gene>
    <name evidence="1" type="ORF">D187_008798</name>
</gene>
<dbReference type="RefSeq" id="WP_002621513.1">
    <property type="nucleotide sequence ID" value="NZ_ANAH02000007.1"/>
</dbReference>